<comment type="caution">
    <text evidence="2">The sequence shown here is derived from an EMBL/GenBank/DDBJ whole genome shotgun (WGS) entry which is preliminary data.</text>
</comment>
<dbReference type="PROSITE" id="PS51257">
    <property type="entry name" value="PROKAR_LIPOPROTEIN"/>
    <property type="match status" value="1"/>
</dbReference>
<feature type="domain" description="Serine aminopeptidase S33" evidence="1">
    <location>
        <begin position="83"/>
        <end position="218"/>
    </location>
</feature>
<dbReference type="InterPro" id="IPR022742">
    <property type="entry name" value="Hydrolase_4"/>
</dbReference>
<dbReference type="PRINTS" id="PR00111">
    <property type="entry name" value="ABHYDROLASE"/>
</dbReference>
<organism evidence="2 3">
    <name type="scientific">Allohahella marinimesophila</name>
    <dbReference type="NCBI Taxonomy" id="1054972"/>
    <lineage>
        <taxon>Bacteria</taxon>
        <taxon>Pseudomonadati</taxon>
        <taxon>Pseudomonadota</taxon>
        <taxon>Gammaproteobacteria</taxon>
        <taxon>Oceanospirillales</taxon>
        <taxon>Hahellaceae</taxon>
        <taxon>Allohahella</taxon>
    </lineage>
</organism>
<dbReference type="EMBL" id="BAABBO010000016">
    <property type="protein sequence ID" value="GAA3973006.1"/>
    <property type="molecule type" value="Genomic_DNA"/>
</dbReference>
<evidence type="ECO:0000313" key="2">
    <source>
        <dbReference type="EMBL" id="GAA3973006.1"/>
    </source>
</evidence>
<dbReference type="InterPro" id="IPR000073">
    <property type="entry name" value="AB_hydrolase_1"/>
</dbReference>
<keyword evidence="2" id="KW-0378">Hydrolase</keyword>
<protein>
    <submittedName>
        <fullName evidence="2">Alpha/beta hydrolase</fullName>
    </submittedName>
</protein>
<dbReference type="GO" id="GO:0016787">
    <property type="term" value="F:hydrolase activity"/>
    <property type="evidence" value="ECO:0007669"/>
    <property type="project" value="UniProtKB-KW"/>
</dbReference>
<name>A0ABP7PY40_9GAMM</name>
<dbReference type="Proteomes" id="UP001501337">
    <property type="component" value="Unassembled WGS sequence"/>
</dbReference>
<proteinExistence type="predicted"/>
<evidence type="ECO:0000313" key="3">
    <source>
        <dbReference type="Proteomes" id="UP001501337"/>
    </source>
</evidence>
<dbReference type="InterPro" id="IPR029058">
    <property type="entry name" value="AB_hydrolase_fold"/>
</dbReference>
<dbReference type="Gene3D" id="3.40.50.1820">
    <property type="entry name" value="alpha/beta hydrolase"/>
    <property type="match status" value="1"/>
</dbReference>
<evidence type="ECO:0000259" key="1">
    <source>
        <dbReference type="Pfam" id="PF12146"/>
    </source>
</evidence>
<dbReference type="PANTHER" id="PTHR12277">
    <property type="entry name" value="ALPHA/BETA HYDROLASE DOMAIN-CONTAINING PROTEIN"/>
    <property type="match status" value="1"/>
</dbReference>
<dbReference type="SUPFAM" id="SSF53474">
    <property type="entry name" value="alpha/beta-Hydrolases"/>
    <property type="match status" value="1"/>
</dbReference>
<dbReference type="PANTHER" id="PTHR12277:SF81">
    <property type="entry name" value="PROTEIN ABHD13"/>
    <property type="match status" value="1"/>
</dbReference>
<keyword evidence="3" id="KW-1185">Reference proteome</keyword>
<gene>
    <name evidence="2" type="ORF">GCM10022278_32850</name>
</gene>
<dbReference type="Pfam" id="PF12146">
    <property type="entry name" value="Hydrolase_4"/>
    <property type="match status" value="1"/>
</dbReference>
<accession>A0ABP7PY40</accession>
<sequence length="306" mass="33885">MIQLLKAGVGARGFMWPSNYQKTAALMLVLLLSGCESLTSMLFYPQTQYLQTPQRYALAWQSVELKARDGTRLSNWYLPAVGETKARVLFLHGNGENISTHLNAVAWLPAEGYAVFLLDYRGYGQSDGEPLLPAVFQDIHAAHEWLLSQNEDSPVVLMGQSIGGALGLSYAGSYRRELPQFDALVIESAPASLPQVAREAMAKHWLTWLLQVPAQLLLPNAYDAELNVKSLANEPIMLLHGTQDSIVSIDHLQQLQDKLPKAKVLRYPDGHIRGFASQSVREAVTDFLTPEGWSTVLRAPPHSLAR</sequence>
<reference evidence="3" key="1">
    <citation type="journal article" date="2019" name="Int. J. Syst. Evol. Microbiol.">
        <title>The Global Catalogue of Microorganisms (GCM) 10K type strain sequencing project: providing services to taxonomists for standard genome sequencing and annotation.</title>
        <authorList>
            <consortium name="The Broad Institute Genomics Platform"/>
            <consortium name="The Broad Institute Genome Sequencing Center for Infectious Disease"/>
            <person name="Wu L."/>
            <person name="Ma J."/>
        </authorList>
    </citation>
    <scope>NUCLEOTIDE SEQUENCE [LARGE SCALE GENOMIC DNA]</scope>
    <source>
        <strain evidence="3">JCM 17555</strain>
    </source>
</reference>